<dbReference type="AlphaFoldDB" id="A0A938YHL6"/>
<protein>
    <recommendedName>
        <fullName evidence="1">N,N-dimethylformamidase beta subunit-like C-terminal domain-containing protein</fullName>
    </recommendedName>
</protein>
<dbReference type="SUPFAM" id="SSF49899">
    <property type="entry name" value="Concanavalin A-like lectins/glucanases"/>
    <property type="match status" value="1"/>
</dbReference>
<sequence length="744" mass="79500">MIPSILTSYTDRLSYFPGDPIRVYVSSPTRAQASIALVHLDTALDSPGREGQTTEITWPDATTLTVDGQDGHFGGFMTGTLRTAPGARLTIGAFVRFDGQVGSTPQSIVTVGDEQRLVTLGVEDSRVVLKTHDPAGTLSSPEPLEPNAWYLLVGIVDDDRTQVHAIAVEGGVESSSASGHLAGSVSIGDQVVVAGAFPIVTHGTGPTAHGRATANLTATISWPFVADGVLSPQQLRTLARQRTLDPADSEVELLGAWDLFPASGEDGVATNIAGGTSGQLYNLPTRGVPGPNWQRRTTRFIEAPTEYSAAHFHETDLSDSGWTETLTGALPADLPSGAYALRIATEHAVDFVPFVVAPAPGDTRKPVVVVVPTFTYLSYANESLFEGMAPSVTGHFTTEPGEADLAHVGNGTFGLSQYDTHPDGHGVVYSSAARPIVNTRHDYRMWLSDSGRGFSAEMYLLEWLASVGIEFDVITDFELHKLGTDYLRGWKVVVTGAHPEYYSSEMLDALEQYRDSGGRMVYIGGNGFYWVTGVVSESPLVVEVRRGFAGITAWKSRPGETHLVSTGLLGGAWRHRGREPQRLVGIGMAAQGWGGSQPYWRTDASFAPELAWIFEGVDEEPLGNYGRVMGGAAGDELDRADPVLGTPANAIILAASRDHGRTYQRDASEVAFILDGQHGGDVDPEVHSDIVYFETSQGGAVFAAGSIAYSGALLENNSNNGISRMTENVVRRFAEIDTMEGTTA</sequence>
<dbReference type="SUPFAM" id="SSF52317">
    <property type="entry name" value="Class I glutamine amidotransferase-like"/>
    <property type="match status" value="1"/>
</dbReference>
<dbReference type="RefSeq" id="WP_205260917.1">
    <property type="nucleotide sequence ID" value="NZ_JAERWK010000015.1"/>
</dbReference>
<feature type="domain" description="N,N-dimethylformamidase beta subunit-like C-terminal" evidence="1">
    <location>
        <begin position="286"/>
        <end position="715"/>
    </location>
</feature>
<evidence type="ECO:0000259" key="1">
    <source>
        <dbReference type="Pfam" id="PF20254"/>
    </source>
</evidence>
<comment type="caution">
    <text evidence="2">The sequence shown here is derived from an EMBL/GenBank/DDBJ whole genome shotgun (WGS) entry which is preliminary data.</text>
</comment>
<accession>A0A938YHL6</accession>
<dbReference type="Proteomes" id="UP000663792">
    <property type="component" value="Unassembled WGS sequence"/>
</dbReference>
<keyword evidence="3" id="KW-1185">Reference proteome</keyword>
<dbReference type="InterPro" id="IPR029062">
    <property type="entry name" value="Class_I_gatase-like"/>
</dbReference>
<dbReference type="InterPro" id="IPR046540">
    <property type="entry name" value="DMFA2_C"/>
</dbReference>
<evidence type="ECO:0000313" key="2">
    <source>
        <dbReference type="EMBL" id="MBM9467960.1"/>
    </source>
</evidence>
<gene>
    <name evidence="2" type="ORF">JL106_11780</name>
</gene>
<evidence type="ECO:0000313" key="3">
    <source>
        <dbReference type="Proteomes" id="UP000663792"/>
    </source>
</evidence>
<organism evidence="2 3">
    <name type="scientific">Nakamurella leprariae</name>
    <dbReference type="NCBI Taxonomy" id="2803911"/>
    <lineage>
        <taxon>Bacteria</taxon>
        <taxon>Bacillati</taxon>
        <taxon>Actinomycetota</taxon>
        <taxon>Actinomycetes</taxon>
        <taxon>Nakamurellales</taxon>
        <taxon>Nakamurellaceae</taxon>
        <taxon>Nakamurella</taxon>
    </lineage>
</organism>
<dbReference type="InterPro" id="IPR013320">
    <property type="entry name" value="ConA-like_dom_sf"/>
</dbReference>
<dbReference type="Pfam" id="PF20254">
    <property type="entry name" value="DMFA2_C"/>
    <property type="match status" value="1"/>
</dbReference>
<reference evidence="2" key="1">
    <citation type="submission" date="2021-01" db="EMBL/GenBank/DDBJ databases">
        <title>YIM 132084 draft genome.</title>
        <authorList>
            <person name="An D."/>
        </authorList>
    </citation>
    <scope>NUCLEOTIDE SEQUENCE</scope>
    <source>
        <strain evidence="2">YIM 132084</strain>
    </source>
</reference>
<proteinExistence type="predicted"/>
<dbReference type="EMBL" id="JAERWK010000015">
    <property type="protein sequence ID" value="MBM9467960.1"/>
    <property type="molecule type" value="Genomic_DNA"/>
</dbReference>
<name>A0A938YHL6_9ACTN</name>